<evidence type="ECO:0000313" key="2">
    <source>
        <dbReference type="EMBL" id="EDV28366.1"/>
    </source>
</evidence>
<evidence type="ECO:0000313" key="3">
    <source>
        <dbReference type="Proteomes" id="UP000009022"/>
    </source>
</evidence>
<dbReference type="AlphaFoldDB" id="B3RMH3"/>
<dbReference type="InParanoid" id="B3RMH3"/>
<keyword evidence="3" id="KW-1185">Reference proteome</keyword>
<accession>B3RMH3</accession>
<dbReference type="KEGG" id="tad:TRIADDRAFT_63702"/>
<dbReference type="Proteomes" id="UP000009022">
    <property type="component" value="Unassembled WGS sequence"/>
</dbReference>
<gene>
    <name evidence="2" type="ORF">TRIADDRAFT_63702</name>
</gene>
<dbReference type="HOGENOM" id="CLU_1027895_0_0_1"/>
<dbReference type="RefSeq" id="XP_002110200.1">
    <property type="nucleotide sequence ID" value="XM_002110164.1"/>
</dbReference>
<reference evidence="2 3" key="1">
    <citation type="journal article" date="2008" name="Nature">
        <title>The Trichoplax genome and the nature of placozoans.</title>
        <authorList>
            <person name="Srivastava M."/>
            <person name="Begovic E."/>
            <person name="Chapman J."/>
            <person name="Putnam N.H."/>
            <person name="Hellsten U."/>
            <person name="Kawashima T."/>
            <person name="Kuo A."/>
            <person name="Mitros T."/>
            <person name="Salamov A."/>
            <person name="Carpenter M.L."/>
            <person name="Signorovitch A.Y."/>
            <person name="Moreno M.A."/>
            <person name="Kamm K."/>
            <person name="Grimwood J."/>
            <person name="Schmutz J."/>
            <person name="Shapiro H."/>
            <person name="Grigoriev I.V."/>
            <person name="Buss L.W."/>
            <person name="Schierwater B."/>
            <person name="Dellaporta S.L."/>
            <person name="Rokhsar D.S."/>
        </authorList>
    </citation>
    <scope>NUCLEOTIDE SEQUENCE [LARGE SCALE GENOMIC DNA]</scope>
    <source>
        <strain evidence="2 3">Grell-BS-1999</strain>
    </source>
</reference>
<evidence type="ECO:0000256" key="1">
    <source>
        <dbReference type="SAM" id="SignalP"/>
    </source>
</evidence>
<dbReference type="GeneID" id="6751415"/>
<dbReference type="CTD" id="6751415"/>
<protein>
    <submittedName>
        <fullName evidence="2">Uncharacterized protein</fullName>
    </submittedName>
</protein>
<sequence>MQKYLTTAIICLIIFFSNVDGAAQPLKRSCADFSAKGTPVVRRVIYDGNDQPYNVLCVYQGVDVYTMIESFNKTNSLDANIAASFSVDNPVNQDVADNKAFPIDLYRLSKDRMKYLADRSTFIWSSCDVITNPNNTFNPLSVGTDYIISSLNADSRKLLFDTAFVHNGINNCMTVRGMLFGEYFDDKSIPFYSKSNVHFHSSIDESTDLCGKHNFNFITNPVDSAQCGVRDYPPNAPASVNVFGSYNKCTSQFACAKNDNSITTWWLGAPMPGTS</sequence>
<organism evidence="2 3">
    <name type="scientific">Trichoplax adhaerens</name>
    <name type="common">Trichoplax reptans</name>
    <dbReference type="NCBI Taxonomy" id="10228"/>
    <lineage>
        <taxon>Eukaryota</taxon>
        <taxon>Metazoa</taxon>
        <taxon>Placozoa</taxon>
        <taxon>Uniplacotomia</taxon>
        <taxon>Trichoplacea</taxon>
        <taxon>Trichoplacidae</taxon>
        <taxon>Trichoplax</taxon>
    </lineage>
</organism>
<dbReference type="GO" id="GO:0070492">
    <property type="term" value="F:oligosaccharide binding"/>
    <property type="evidence" value="ECO:0000318"/>
    <property type="project" value="GO_Central"/>
</dbReference>
<dbReference type="GO" id="GO:0005615">
    <property type="term" value="C:extracellular space"/>
    <property type="evidence" value="ECO:0000318"/>
    <property type="project" value="GO_Central"/>
</dbReference>
<dbReference type="EMBL" id="DS985242">
    <property type="protein sequence ID" value="EDV28366.1"/>
    <property type="molecule type" value="Genomic_DNA"/>
</dbReference>
<name>B3RMH3_TRIAD</name>
<feature type="signal peptide" evidence="1">
    <location>
        <begin position="1"/>
        <end position="21"/>
    </location>
</feature>
<proteinExistence type="predicted"/>
<feature type="chain" id="PRO_5002798210" evidence="1">
    <location>
        <begin position="22"/>
        <end position="275"/>
    </location>
</feature>
<dbReference type="PhylomeDB" id="B3RMH3"/>
<keyword evidence="1" id="KW-0732">Signal</keyword>